<feature type="transmembrane region" description="Helical" evidence="6">
    <location>
        <begin position="661"/>
        <end position="681"/>
    </location>
</feature>
<keyword evidence="5" id="KW-0175">Coiled coil</keyword>
<dbReference type="Proteomes" id="UP001058273">
    <property type="component" value="Chromosome"/>
</dbReference>
<evidence type="ECO:0000256" key="4">
    <source>
        <dbReference type="ARBA" id="ARBA00023136"/>
    </source>
</evidence>
<feature type="coiled-coil region" evidence="5">
    <location>
        <begin position="299"/>
        <end position="326"/>
    </location>
</feature>
<dbReference type="NCBIfam" id="TIGR03061">
    <property type="entry name" value="pip_yhgE_Nterm"/>
    <property type="match status" value="1"/>
</dbReference>
<dbReference type="InterPro" id="IPR023908">
    <property type="entry name" value="xxxLxxG_rpt"/>
</dbReference>
<comment type="subcellular location">
    <subcellularLocation>
        <location evidence="1">Membrane</location>
        <topology evidence="1">Multi-pass membrane protein</topology>
    </subcellularLocation>
</comment>
<accession>A0ABY5P1E8</accession>
<dbReference type="PANTHER" id="PTHR43077:SF5">
    <property type="entry name" value="PHAGE INFECTION PROTEIN"/>
    <property type="match status" value="1"/>
</dbReference>
<dbReference type="SUPFAM" id="SSF58104">
    <property type="entry name" value="Methyl-accepting chemotaxis protein (MCP) signaling domain"/>
    <property type="match status" value="1"/>
</dbReference>
<sequence length="822" mass="89455">MINVQMIKQEFKQLFHNKILLISVIAICFIPILYSSVFDKSVWDPYNRSSHLPVAVVNEDQPVEMLGQKVDVGKSVIDELKHNKQLKWEFVDAKQAMDGMKDLKYYMIVTIPKDFSKNATSLLNPSPNQMEIQYTTNGSLNYIGLDMAQIGAKELEAKVRESVTAAYVKTALALGQKGKQDLIKLTNGSKELAIGSKKLDNGLGEYTNGVSTAANGSNTLANGVNELASNVSPLKHGVTELQNGATQLSNGLNEVNDKLQPLSGKLNEVGSGVTDLLNGTKELEASLRNVEASLSGSSANLLKQDIEKINQQVESVLNDSKELSEVSSVSTALSADLVGLSNQLSGFSQVIGKINQTVSQDTQQFEQVLEGIIQQNSRISDDIKQELIAQLSQQVTSFSTQLVTDIKSSSADIDGIVSQVQTGLNGASQQAKSLSQQATMMSQLAKGLSENTGEMKESISNIKAGTTDLLESFGNNVNLANTQNVLHELETGLSQVDNLVNEAPVALNGINRLSAGSDALTNGLNTMSGKMPELISGVTRLDGGANELSQGLTKLTDNTPKLMSGANQLRVGATTMASALTQADKLVSRLKFNNKNVKMFAAPTGLKNIEYSKVKNYGQALAPYIMSLALFVGCIVFNFIFPIRRVSMEGQSSRDWWLSKVAMGFVVSTIMAIIEATIMLLLKLPVDQVGKLYLVGIVTAWSYMFLIMFLAMTFDNPGRFVAMILLVLQLGGAGGTFPLPLQNSFFNAIHPYLPMTYSIYGFREAISRGIGAPMFNRSIITLLCIFIFFVILLRFSMDYLQRKHLENISALNDNQKLQALEK</sequence>
<dbReference type="Gene3D" id="1.10.287.950">
    <property type="entry name" value="Methyl-accepting chemotaxis protein"/>
    <property type="match status" value="2"/>
</dbReference>
<evidence type="ECO:0000256" key="1">
    <source>
        <dbReference type="ARBA" id="ARBA00004141"/>
    </source>
</evidence>
<feature type="transmembrane region" description="Helical" evidence="6">
    <location>
        <begin position="20"/>
        <end position="38"/>
    </location>
</feature>
<evidence type="ECO:0000256" key="2">
    <source>
        <dbReference type="ARBA" id="ARBA00022692"/>
    </source>
</evidence>
<feature type="domain" description="ABC-2 type transporter transmembrane" evidence="7">
    <location>
        <begin position="21"/>
        <end position="792"/>
    </location>
</feature>
<evidence type="ECO:0000259" key="7">
    <source>
        <dbReference type="Pfam" id="PF12698"/>
    </source>
</evidence>
<evidence type="ECO:0000313" key="9">
    <source>
        <dbReference type="Proteomes" id="UP001058273"/>
    </source>
</evidence>
<dbReference type="PANTHER" id="PTHR43077">
    <property type="entry name" value="TRANSPORT PERMEASE YVFS-RELATED"/>
    <property type="match status" value="1"/>
</dbReference>
<dbReference type="InterPro" id="IPR051328">
    <property type="entry name" value="T7SS_ABC-Transporter"/>
</dbReference>
<dbReference type="InterPro" id="IPR017500">
    <property type="entry name" value="Phage_infect_YhgE_N"/>
</dbReference>
<feature type="transmembrane region" description="Helical" evidence="6">
    <location>
        <begin position="693"/>
        <end position="713"/>
    </location>
</feature>
<dbReference type="Pfam" id="PF12698">
    <property type="entry name" value="ABC2_membrane_3"/>
    <property type="match status" value="1"/>
</dbReference>
<dbReference type="NCBIfam" id="TIGR03062">
    <property type="entry name" value="pip_yhgE_Cterm"/>
    <property type="match status" value="1"/>
</dbReference>
<evidence type="ECO:0000256" key="6">
    <source>
        <dbReference type="SAM" id="Phobius"/>
    </source>
</evidence>
<feature type="transmembrane region" description="Helical" evidence="6">
    <location>
        <begin position="720"/>
        <end position="739"/>
    </location>
</feature>
<evidence type="ECO:0000313" key="8">
    <source>
        <dbReference type="EMBL" id="UUV99734.1"/>
    </source>
</evidence>
<dbReference type="EMBL" id="CP102451">
    <property type="protein sequence ID" value="UUV99734.1"/>
    <property type="molecule type" value="Genomic_DNA"/>
</dbReference>
<dbReference type="NCBIfam" id="TIGR03057">
    <property type="entry name" value="xxxLxxG_by_4"/>
    <property type="match status" value="1"/>
</dbReference>
<feature type="transmembrane region" description="Helical" evidence="6">
    <location>
        <begin position="774"/>
        <end position="795"/>
    </location>
</feature>
<evidence type="ECO:0000256" key="3">
    <source>
        <dbReference type="ARBA" id="ARBA00022989"/>
    </source>
</evidence>
<organism evidence="8 9">
    <name type="scientific">Vagococcus luciliae</name>
    <dbReference type="NCBI Taxonomy" id="2920380"/>
    <lineage>
        <taxon>Bacteria</taxon>
        <taxon>Bacillati</taxon>
        <taxon>Bacillota</taxon>
        <taxon>Bacilli</taxon>
        <taxon>Lactobacillales</taxon>
        <taxon>Enterococcaceae</taxon>
        <taxon>Vagococcus</taxon>
    </lineage>
</organism>
<keyword evidence="9" id="KW-1185">Reference proteome</keyword>
<name>A0ABY5P1E8_9ENTE</name>
<keyword evidence="2 6" id="KW-0812">Transmembrane</keyword>
<evidence type="ECO:0000256" key="5">
    <source>
        <dbReference type="SAM" id="Coils"/>
    </source>
</evidence>
<dbReference type="InterPro" id="IPR013525">
    <property type="entry name" value="ABC2_TM"/>
</dbReference>
<dbReference type="InterPro" id="IPR017501">
    <property type="entry name" value="Phage_infect_YhgE_C"/>
</dbReference>
<gene>
    <name evidence="8" type="primary">smc_4</name>
    <name evidence="8" type="ORF">G314FT_19030</name>
</gene>
<proteinExistence type="predicted"/>
<keyword evidence="4 6" id="KW-0472">Membrane</keyword>
<keyword evidence="3 6" id="KW-1133">Transmembrane helix</keyword>
<reference evidence="8" key="2">
    <citation type="submission" date="2022-08" db="EMBL/GenBank/DDBJ databases">
        <authorList>
            <person name="Poehlein A."/>
            <person name="Guzman J."/>
            <person name="Daniel R."/>
            <person name="Vilcinskas A."/>
        </authorList>
    </citation>
    <scope>NUCLEOTIDE SEQUENCE</scope>
    <source>
        <strain evidence="8">G314FT</strain>
    </source>
</reference>
<protein>
    <submittedName>
        <fullName evidence="8">Chromosome partition protein Smc</fullName>
    </submittedName>
</protein>
<dbReference type="Gene3D" id="3.40.1710.10">
    <property type="entry name" value="abc type-2 transporter like domain"/>
    <property type="match status" value="1"/>
</dbReference>
<reference evidence="8" key="1">
    <citation type="submission" date="2022-08" db="EMBL/GenBank/DDBJ databases">
        <title>Genome sequence of Vagococcus luciliae DSM 112651.</title>
        <authorList>
            <person name="Juan G."/>
            <person name="Anja P."/>
            <person name="Rolf D."/>
            <person name="Kampfer P."/>
            <person name="Vilcinskas A."/>
        </authorList>
    </citation>
    <scope>NUCLEOTIDE SEQUENCE</scope>
    <source>
        <strain evidence="8">G314FT</strain>
    </source>
</reference>
<feature type="transmembrane region" description="Helical" evidence="6">
    <location>
        <begin position="621"/>
        <end position="641"/>
    </location>
</feature>